<protein>
    <submittedName>
        <fullName evidence="1">Uncharacterized protein</fullName>
    </submittedName>
</protein>
<gene>
    <name evidence="1" type="ORF">APZ42_008091</name>
</gene>
<dbReference type="AlphaFoldDB" id="A0A164EVK3"/>
<name>A0A164EVK3_9CRUS</name>
<keyword evidence="2" id="KW-1185">Reference proteome</keyword>
<proteinExistence type="predicted"/>
<accession>A0A164EVK3</accession>
<dbReference type="Proteomes" id="UP000076858">
    <property type="component" value="Unassembled WGS sequence"/>
</dbReference>
<evidence type="ECO:0000313" key="2">
    <source>
        <dbReference type="Proteomes" id="UP000076858"/>
    </source>
</evidence>
<comment type="caution">
    <text evidence="1">The sequence shown here is derived from an EMBL/GenBank/DDBJ whole genome shotgun (WGS) entry which is preliminary data.</text>
</comment>
<reference evidence="1 2" key="1">
    <citation type="submission" date="2016-03" db="EMBL/GenBank/DDBJ databases">
        <title>EvidentialGene: Evidence-directed Construction of Genes on Genomes.</title>
        <authorList>
            <person name="Gilbert D.G."/>
            <person name="Choi J.-H."/>
            <person name="Mockaitis K."/>
            <person name="Colbourne J."/>
            <person name="Pfrender M."/>
        </authorList>
    </citation>
    <scope>NUCLEOTIDE SEQUENCE [LARGE SCALE GENOMIC DNA]</scope>
    <source>
        <strain evidence="1 2">Xinb3</strain>
        <tissue evidence="1">Complete organism</tissue>
    </source>
</reference>
<sequence>YLSRTPRPDSVTLELPAKSLLKATGQAADARNLSVRDHDAIVASTITAGGGDLQQVTLSVACASRQSRANRREICSRITEQFEKPKFVVAHWDFKLIKYLSGLLDDTIAILISVFP</sequence>
<feature type="non-terminal residue" evidence="1">
    <location>
        <position position="1"/>
    </location>
</feature>
<organism evidence="1 2">
    <name type="scientific">Daphnia magna</name>
    <dbReference type="NCBI Taxonomy" id="35525"/>
    <lineage>
        <taxon>Eukaryota</taxon>
        <taxon>Metazoa</taxon>
        <taxon>Ecdysozoa</taxon>
        <taxon>Arthropoda</taxon>
        <taxon>Crustacea</taxon>
        <taxon>Branchiopoda</taxon>
        <taxon>Diplostraca</taxon>
        <taxon>Cladocera</taxon>
        <taxon>Anomopoda</taxon>
        <taxon>Daphniidae</taxon>
        <taxon>Daphnia</taxon>
    </lineage>
</organism>
<feature type="non-terminal residue" evidence="1">
    <location>
        <position position="116"/>
    </location>
</feature>
<evidence type="ECO:0000313" key="1">
    <source>
        <dbReference type="EMBL" id="KZR97181.1"/>
    </source>
</evidence>
<dbReference type="EMBL" id="LRGB01022374">
    <property type="protein sequence ID" value="KZR97181.1"/>
    <property type="molecule type" value="Genomic_DNA"/>
</dbReference>